<protein>
    <submittedName>
        <fullName evidence="1">Uncharacterized protein</fullName>
    </submittedName>
</protein>
<proteinExistence type="predicted"/>
<dbReference type="EMBL" id="KX883502">
    <property type="protein sequence ID" value="APG77077.1"/>
    <property type="molecule type" value="Genomic_RNA"/>
</dbReference>
<accession>A0A1L3KHZ7</accession>
<sequence length="514" mass="56828">MTYISNELYQQLKNSPVFDFSGGKHEVNLNLHSMLSEDQKAKMGIGSTGSALFGDITAWAEGDSHSKTSTVLGPASKYPVLPSDLYEINESPIKWFDVVKFAEGKSYLYHSDRTFTNGRYSRAYPARGHATRVNRLLRPVLVRPSDRAPGHVLNDLTLSQIDVANFSRTYPKTKRKIIAKSSGLYETLLEAVLAMPTLLVSKKVRSVLTAGTALTKVAKGYLGWELGVKPAVESLLRAKSIDISEFGVTTERGFSVYRVVPAMGTDAGYELVMVDDPRVVQFMKDMITPKNGVLELRSIPYALNNPPADIKNFVEKHLIEGTYVLSDYTISLHIGDILNMAMTDQMIYKHGGHAALLAWNLSPFSFFTDWFTKIVQSVLADLDLAGAEHLYRGTYSNKMTIIEPPKFGSTRVTVKNVPKEDIFVVKAGSGTSSTKKKPGPTYSYNDIVVQKKGKITSVFERKMFDPQSLPAAPFEKAVARWSHNDVSWRGSILAAIIAAVLGELAPKTGLFKKK</sequence>
<organism evidence="1">
    <name type="scientific">Beihai levi-like virus 14</name>
    <dbReference type="NCBI Taxonomy" id="1922399"/>
    <lineage>
        <taxon>Viruses</taxon>
        <taxon>Riboviria</taxon>
    </lineage>
</organism>
<reference evidence="1" key="1">
    <citation type="journal article" date="2016" name="Nature">
        <title>Redefining the invertebrate RNA virosphere.</title>
        <authorList>
            <person name="Shi M."/>
            <person name="Lin X.D."/>
            <person name="Tian J.H."/>
            <person name="Chen L.J."/>
            <person name="Chen X."/>
            <person name="Li C.X."/>
            <person name="Qin X.C."/>
            <person name="Li J."/>
            <person name="Cao J.P."/>
            <person name="Eden J.S."/>
            <person name="Buchmann J."/>
            <person name="Wang W."/>
            <person name="Xu J."/>
            <person name="Holmes E.C."/>
            <person name="Zhang Y.Z."/>
        </authorList>
    </citation>
    <scope>NUCLEOTIDE SEQUENCE</scope>
    <source>
        <strain evidence="1">BHXun31396</strain>
    </source>
</reference>
<name>A0A1L3KHZ7_9VIRU</name>
<evidence type="ECO:0000313" key="1">
    <source>
        <dbReference type="EMBL" id="APG77077.1"/>
    </source>
</evidence>